<comment type="caution">
    <text evidence="6">The sequence shown here is derived from an EMBL/GenBank/DDBJ whole genome shotgun (WGS) entry which is preliminary data.</text>
</comment>
<dbReference type="CDD" id="cd00397">
    <property type="entry name" value="DNA_BRE_C"/>
    <property type="match status" value="1"/>
</dbReference>
<keyword evidence="7" id="KW-1185">Reference proteome</keyword>
<dbReference type="Pfam" id="PF00589">
    <property type="entry name" value="Phage_integrase"/>
    <property type="match status" value="1"/>
</dbReference>
<dbReference type="Proteomes" id="UP000601041">
    <property type="component" value="Unassembled WGS sequence"/>
</dbReference>
<evidence type="ECO:0000256" key="4">
    <source>
        <dbReference type="ARBA" id="ARBA00023172"/>
    </source>
</evidence>
<dbReference type="PANTHER" id="PTHR30349:SF41">
    <property type="entry name" value="INTEGRASE_RECOMBINASE PROTEIN MJ0367-RELATED"/>
    <property type="match status" value="1"/>
</dbReference>
<reference evidence="6 7" key="1">
    <citation type="submission" date="2020-11" db="EMBL/GenBank/DDBJ databases">
        <authorList>
            <person name="Lassalle F."/>
        </authorList>
    </citation>
    <scope>NUCLEOTIDE SEQUENCE [LARGE SCALE GENOMIC DNA]</scope>
    <source>
        <strain evidence="6 7">AB21</strain>
    </source>
</reference>
<dbReference type="InterPro" id="IPR011010">
    <property type="entry name" value="DNA_brk_join_enz"/>
</dbReference>
<evidence type="ECO:0000259" key="5">
    <source>
        <dbReference type="PROSITE" id="PS51898"/>
    </source>
</evidence>
<feature type="domain" description="Tyr recombinase" evidence="5">
    <location>
        <begin position="351"/>
        <end position="545"/>
    </location>
</feature>
<keyword evidence="2" id="KW-0229">DNA integration</keyword>
<dbReference type="InterPro" id="IPR050090">
    <property type="entry name" value="Tyrosine_recombinase_XerCD"/>
</dbReference>
<evidence type="ECO:0000313" key="6">
    <source>
        <dbReference type="EMBL" id="CAD7044371.1"/>
    </source>
</evidence>
<keyword evidence="3" id="KW-0238">DNA-binding</keyword>
<keyword evidence="4" id="KW-0233">DNA recombination</keyword>
<evidence type="ECO:0000256" key="2">
    <source>
        <dbReference type="ARBA" id="ARBA00022908"/>
    </source>
</evidence>
<proteinExistence type="inferred from homology"/>
<comment type="similarity">
    <text evidence="1">Belongs to the 'phage' integrase family.</text>
</comment>
<dbReference type="Gene3D" id="1.10.443.10">
    <property type="entry name" value="Intergrase catalytic core"/>
    <property type="match status" value="1"/>
</dbReference>
<evidence type="ECO:0000256" key="3">
    <source>
        <dbReference type="ARBA" id="ARBA00023125"/>
    </source>
</evidence>
<dbReference type="PANTHER" id="PTHR30349">
    <property type="entry name" value="PHAGE INTEGRASE-RELATED"/>
    <property type="match status" value="1"/>
</dbReference>
<evidence type="ECO:0000313" key="7">
    <source>
        <dbReference type="Proteomes" id="UP000601041"/>
    </source>
</evidence>
<dbReference type="EMBL" id="CABFWE030000007">
    <property type="protein sequence ID" value="CAD7044371.1"/>
    <property type="molecule type" value="Genomic_DNA"/>
</dbReference>
<dbReference type="PROSITE" id="PS51898">
    <property type="entry name" value="TYR_RECOMBINASE"/>
    <property type="match status" value="1"/>
</dbReference>
<sequence length="569" mass="64982">MQNKVSSRSLADLLRKIERTPDTNRRQLRERRAAIRRLSKWSGLPPSQIPASPQGLRAVFDRVHRSGAGVRPHTIANVKYCCLDLLTESGINPSMRRRGQRPNPIHEEWSTYYQRLPTKYLKVCLTRLVHYFDTTNILPPSVDDAAFLRFASHVEETSLQANFPRMIRDAARAWNEATRLPENVLLQPVTVPASQRARKLLATEDLLLSLQRDITAFEEWAAGSDIFSQNARKRQLSRPTCRKIIQDIRRAVTLAVQAGVSLQTISDLRSLVSADNFTIILRQAHAEKKGKPSAYNFQMALSLMVIGRDFLKLDAEHVARLKELTYTVPRPPQRITNKNTQLIMRFDDPQVVRKLVEAPKDLWKLVRVTDRPNRWTLAKAQAAIALAMLPVIPLRLGNLTALAFDEHIFVRPKGYSTLTIPSDENKSGTALAFDIPPDLVAMLTEYREILAPKIIGHRPRYLFCRDDGELKNFATVRSLIQGYIRRYLGFHMNPHAFRHLAAKITLDQDPGAHGQVQQFLGHKNMQTTEKYYVNWDTKRAQRKHIENLEKALADAQGCRRSAGKRKDVQ</sequence>
<gene>
    <name evidence="6" type="primary">xerC_1</name>
    <name evidence="6" type="ORF">RHAB21_03435</name>
</gene>
<accession>A0ABN7JUU0</accession>
<evidence type="ECO:0000256" key="1">
    <source>
        <dbReference type="ARBA" id="ARBA00008857"/>
    </source>
</evidence>
<dbReference type="RefSeq" id="WP_183949996.1">
    <property type="nucleotide sequence ID" value="NZ_CABFWE030000007.1"/>
</dbReference>
<name>A0ABN7JUU0_9HYPH</name>
<dbReference type="InterPro" id="IPR002104">
    <property type="entry name" value="Integrase_catalytic"/>
</dbReference>
<protein>
    <submittedName>
        <fullName evidence="6">Tyrosine recombinase XerC</fullName>
    </submittedName>
</protein>
<organism evidence="6 7">
    <name type="scientific">Pseudorhizobium halotolerans</name>
    <dbReference type="NCBI Taxonomy" id="1233081"/>
    <lineage>
        <taxon>Bacteria</taxon>
        <taxon>Pseudomonadati</taxon>
        <taxon>Pseudomonadota</taxon>
        <taxon>Alphaproteobacteria</taxon>
        <taxon>Hyphomicrobiales</taxon>
        <taxon>Rhizobiaceae</taxon>
        <taxon>Rhizobium/Agrobacterium group</taxon>
        <taxon>Pseudorhizobium</taxon>
    </lineage>
</organism>
<dbReference type="SUPFAM" id="SSF56349">
    <property type="entry name" value="DNA breaking-rejoining enzymes"/>
    <property type="match status" value="1"/>
</dbReference>
<dbReference type="InterPro" id="IPR013762">
    <property type="entry name" value="Integrase-like_cat_sf"/>
</dbReference>